<evidence type="ECO:0000313" key="2">
    <source>
        <dbReference type="Proteomes" id="UP001164250"/>
    </source>
</evidence>
<dbReference type="Proteomes" id="UP001164250">
    <property type="component" value="Chromosome 15"/>
</dbReference>
<protein>
    <submittedName>
        <fullName evidence="1">Uncharacterized protein</fullName>
    </submittedName>
</protein>
<comment type="caution">
    <text evidence="1">The sequence shown here is derived from an EMBL/GenBank/DDBJ whole genome shotgun (WGS) entry which is preliminary data.</text>
</comment>
<proteinExistence type="predicted"/>
<sequence length="216" mass="25271">MAAHRQRMWSDDLQIPKLKMSILEANNAELQREIELCRARNTKLQQDLQECRESNIELQWELHECRDIRDIKEEYERSLQEVRDIKEEYKRSLQEVRELKEESVKLYAEVNHQLKLRGHLSSFTVPEDRDTTEPDHLDRHTGKQQVKKRKIGDLTVEDEEKNASGSCCTYCGGSLCKNTRHCRPVEGKFVVHHAHAKSINAPTKKVTFSSYELITG</sequence>
<reference evidence="2" key="1">
    <citation type="journal article" date="2023" name="G3 (Bethesda)">
        <title>Genome assembly and association tests identify interacting loci associated with vigor, precocity, and sex in interspecific pistachio rootstocks.</title>
        <authorList>
            <person name="Palmer W."/>
            <person name="Jacygrad E."/>
            <person name="Sagayaradj S."/>
            <person name="Cavanaugh K."/>
            <person name="Han R."/>
            <person name="Bertier L."/>
            <person name="Beede B."/>
            <person name="Kafkas S."/>
            <person name="Golino D."/>
            <person name="Preece J."/>
            <person name="Michelmore R."/>
        </authorList>
    </citation>
    <scope>NUCLEOTIDE SEQUENCE [LARGE SCALE GENOMIC DNA]</scope>
</reference>
<name>A0ACC0ZTG4_9ROSI</name>
<organism evidence="1 2">
    <name type="scientific">Pistacia atlantica</name>
    <dbReference type="NCBI Taxonomy" id="434234"/>
    <lineage>
        <taxon>Eukaryota</taxon>
        <taxon>Viridiplantae</taxon>
        <taxon>Streptophyta</taxon>
        <taxon>Embryophyta</taxon>
        <taxon>Tracheophyta</taxon>
        <taxon>Spermatophyta</taxon>
        <taxon>Magnoliopsida</taxon>
        <taxon>eudicotyledons</taxon>
        <taxon>Gunneridae</taxon>
        <taxon>Pentapetalae</taxon>
        <taxon>rosids</taxon>
        <taxon>malvids</taxon>
        <taxon>Sapindales</taxon>
        <taxon>Anacardiaceae</taxon>
        <taxon>Pistacia</taxon>
    </lineage>
</organism>
<evidence type="ECO:0000313" key="1">
    <source>
        <dbReference type="EMBL" id="KAJ0075120.1"/>
    </source>
</evidence>
<dbReference type="EMBL" id="CM047910">
    <property type="protein sequence ID" value="KAJ0075120.1"/>
    <property type="molecule type" value="Genomic_DNA"/>
</dbReference>
<keyword evidence="2" id="KW-1185">Reference proteome</keyword>
<accession>A0ACC0ZTG4</accession>
<gene>
    <name evidence="1" type="ORF">Patl1_33626</name>
</gene>